<reference evidence="2 3" key="2">
    <citation type="submission" date="2007-06" db="EMBL/GenBank/DDBJ databases">
        <title>Draft genome sequence of Pseudoflavonifractor capillosus ATCC 29799.</title>
        <authorList>
            <person name="Sudarsanam P."/>
            <person name="Ley R."/>
            <person name="Guruge J."/>
            <person name="Turnbaugh P.J."/>
            <person name="Mahowald M."/>
            <person name="Liep D."/>
            <person name="Gordon J."/>
        </authorList>
    </citation>
    <scope>NUCLEOTIDE SEQUENCE [LARGE SCALE GENOMIC DNA]</scope>
    <source>
        <strain evidence="2 3">ATCC 29799</strain>
    </source>
</reference>
<dbReference type="InterPro" id="IPR032834">
    <property type="entry name" value="NatK-like_C"/>
</dbReference>
<comment type="caution">
    <text evidence="2">The sequence shown here is derived from an EMBL/GenBank/DDBJ whole genome shotgun (WGS) entry which is preliminary data.</text>
</comment>
<dbReference type="PANTHER" id="PTHR40448">
    <property type="entry name" value="TWO-COMPONENT SENSOR HISTIDINE KINASE"/>
    <property type="match status" value="1"/>
</dbReference>
<dbReference type="RefSeq" id="WP_006572232.1">
    <property type="nucleotide sequence ID" value="NZ_AAXG02000011.1"/>
</dbReference>
<accession>A6NU05</accession>
<feature type="domain" description="Sensor histidine kinase NatK-like C-terminal" evidence="1">
    <location>
        <begin position="35"/>
        <end position="133"/>
    </location>
</feature>
<evidence type="ECO:0000313" key="3">
    <source>
        <dbReference type="Proteomes" id="UP000003639"/>
    </source>
</evidence>
<reference evidence="2 3" key="1">
    <citation type="submission" date="2007-04" db="EMBL/GenBank/DDBJ databases">
        <authorList>
            <person name="Fulton L."/>
            <person name="Clifton S."/>
            <person name="Fulton B."/>
            <person name="Xu J."/>
            <person name="Minx P."/>
            <person name="Pepin K.H."/>
            <person name="Johnson M."/>
            <person name="Thiruvilangam P."/>
            <person name="Bhonagiri V."/>
            <person name="Nash W.E."/>
            <person name="Mardis E.R."/>
            <person name="Wilson R.K."/>
        </authorList>
    </citation>
    <scope>NUCLEOTIDE SEQUENCE [LARGE SCALE GENOMIC DNA]</scope>
    <source>
        <strain evidence="2 3">ATCC 29799</strain>
    </source>
</reference>
<dbReference type="EMBL" id="AAXG02000011">
    <property type="protein sequence ID" value="EDN00352.1"/>
    <property type="molecule type" value="Genomic_DNA"/>
</dbReference>
<proteinExistence type="predicted"/>
<dbReference type="STRING" id="411467.BACCAP_01685"/>
<keyword evidence="2" id="KW-0808">Transferase</keyword>
<dbReference type="OrthoDB" id="3173688at2"/>
<dbReference type="GO" id="GO:0042802">
    <property type="term" value="F:identical protein binding"/>
    <property type="evidence" value="ECO:0007669"/>
    <property type="project" value="TreeGrafter"/>
</dbReference>
<dbReference type="CDD" id="cd16935">
    <property type="entry name" value="HATPase_AgrC-ComD-like"/>
    <property type="match status" value="1"/>
</dbReference>
<evidence type="ECO:0000259" key="1">
    <source>
        <dbReference type="Pfam" id="PF14501"/>
    </source>
</evidence>
<protein>
    <submittedName>
        <fullName evidence="2">ATPase/histidine kinase/DNA gyrase B/HSP90 domain protein</fullName>
    </submittedName>
</protein>
<sequence>MDYLLNRKLGEARQHHIRTCTEVVVPTSLTVSEDAFCTILLNLLDNAIEASRKEDDPLLQITIKCVQEYLVCVVRNKVSPDVLAENPDLHTTKADKSSHGFGMKIISQAVERCDGILHYSVEEGFFTVKVMLPLNHHRDG</sequence>
<organism evidence="2 3">
    <name type="scientific">Pseudoflavonifractor capillosus ATCC 29799</name>
    <dbReference type="NCBI Taxonomy" id="411467"/>
    <lineage>
        <taxon>Bacteria</taxon>
        <taxon>Bacillati</taxon>
        <taxon>Bacillota</taxon>
        <taxon>Clostridia</taxon>
        <taxon>Eubacteriales</taxon>
        <taxon>Oscillospiraceae</taxon>
        <taxon>Pseudoflavonifractor</taxon>
    </lineage>
</organism>
<dbReference type="Proteomes" id="UP000003639">
    <property type="component" value="Unassembled WGS sequence"/>
</dbReference>
<dbReference type="Gene3D" id="3.30.565.10">
    <property type="entry name" value="Histidine kinase-like ATPase, C-terminal domain"/>
    <property type="match status" value="1"/>
</dbReference>
<name>A6NU05_9FIRM</name>
<evidence type="ECO:0000313" key="2">
    <source>
        <dbReference type="EMBL" id="EDN00352.1"/>
    </source>
</evidence>
<gene>
    <name evidence="2" type="ORF">BACCAP_01685</name>
</gene>
<keyword evidence="2" id="KW-0418">Kinase</keyword>
<keyword evidence="3" id="KW-1185">Reference proteome</keyword>
<dbReference type="GO" id="GO:0016301">
    <property type="term" value="F:kinase activity"/>
    <property type="evidence" value="ECO:0007669"/>
    <property type="project" value="UniProtKB-KW"/>
</dbReference>
<dbReference type="PANTHER" id="PTHR40448:SF1">
    <property type="entry name" value="TWO-COMPONENT SENSOR HISTIDINE KINASE"/>
    <property type="match status" value="1"/>
</dbReference>
<dbReference type="InterPro" id="IPR036890">
    <property type="entry name" value="HATPase_C_sf"/>
</dbReference>
<dbReference type="eggNOG" id="COG3290">
    <property type="taxonomic scope" value="Bacteria"/>
</dbReference>
<dbReference type="SUPFAM" id="SSF55874">
    <property type="entry name" value="ATPase domain of HSP90 chaperone/DNA topoisomerase II/histidine kinase"/>
    <property type="match status" value="1"/>
</dbReference>
<dbReference type="Pfam" id="PF14501">
    <property type="entry name" value="HATPase_c_5"/>
    <property type="match status" value="1"/>
</dbReference>
<dbReference type="AlphaFoldDB" id="A6NU05"/>